<evidence type="ECO:0000313" key="1">
    <source>
        <dbReference type="EMBL" id="EST26947.1"/>
    </source>
</evidence>
<proteinExistence type="predicted"/>
<reference evidence="1 2" key="1">
    <citation type="journal article" date="2014" name="Genome Announc.">
        <title>Draft Genome Sequence of Streptomyces roseochromogenes subsp. oscitans DS 12.976, Producer of the Aminocoumarin Antibiotic Clorobiocin.</title>
        <authorList>
            <person name="Ruckert C."/>
            <person name="Kalinowski J."/>
            <person name="Heide L."/>
            <person name="Apel A.K."/>
        </authorList>
    </citation>
    <scope>NUCLEOTIDE SEQUENCE [LARGE SCALE GENOMIC DNA]</scope>
    <source>
        <strain evidence="1 2">DS 12.976</strain>
    </source>
</reference>
<dbReference type="HOGENOM" id="CLU_2669622_0_0_11"/>
<organism evidence="1 2">
    <name type="scientific">Streptomyces roseochromogenus subsp. oscitans DS 12.976</name>
    <dbReference type="NCBI Taxonomy" id="1352936"/>
    <lineage>
        <taxon>Bacteria</taxon>
        <taxon>Bacillati</taxon>
        <taxon>Actinomycetota</taxon>
        <taxon>Actinomycetes</taxon>
        <taxon>Kitasatosporales</taxon>
        <taxon>Streptomycetaceae</taxon>
        <taxon>Streptomyces</taxon>
    </lineage>
</organism>
<dbReference type="AlphaFoldDB" id="V6K483"/>
<comment type="caution">
    <text evidence="1">The sequence shown here is derived from an EMBL/GenBank/DDBJ whole genome shotgun (WGS) entry which is preliminary data.</text>
</comment>
<evidence type="ECO:0000313" key="2">
    <source>
        <dbReference type="Proteomes" id="UP000017984"/>
    </source>
</evidence>
<dbReference type="EMBL" id="AWQX01000218">
    <property type="protein sequence ID" value="EST26947.1"/>
    <property type="molecule type" value="Genomic_DNA"/>
</dbReference>
<gene>
    <name evidence="1" type="ORF">M878_25985</name>
</gene>
<accession>V6K483</accession>
<dbReference type="PATRIC" id="fig|1352936.5.peg.5423"/>
<keyword evidence="2" id="KW-1185">Reference proteome</keyword>
<protein>
    <submittedName>
        <fullName evidence="1">Uncharacterized protein</fullName>
    </submittedName>
</protein>
<sequence length="75" mass="8160">MVSSTPSGADRRPYRHLLHRMLCGMTAALDELRQGGLEVASIRHRADSTSVSVLRSHTSTSYILAIAELVSPVRA</sequence>
<dbReference type="Proteomes" id="UP000017984">
    <property type="component" value="Chromosome"/>
</dbReference>
<name>V6K483_STRRC</name>